<keyword evidence="3" id="KW-1185">Reference proteome</keyword>
<evidence type="ECO:0000256" key="1">
    <source>
        <dbReference type="SAM" id="Phobius"/>
    </source>
</evidence>
<evidence type="ECO:0000313" key="2">
    <source>
        <dbReference type="EMBL" id="QDY79061.1"/>
    </source>
</evidence>
<accession>A0A5B8JGS0</accession>
<sequence length="275" mass="28928">MTTPYQPSGATTEYTSPIPARPARLGDAIASEWTKIRSLRSTMWTLGVMVALFLGVGIFTAMIVTITDDGTFIKDDVLSLGFFGAVLSGICVITLGVLTITSEYSTGMIRTTMTACPSRARVLTAKAIVYFALVFTVCAVTTLLLGAVQVGIVGGEPDGGQWLRATLGASLYLAFLGLLSLGIGSMIRHSAGAITIMFGVVLLPLVMTVFMISFDALRGFSEWLVKYSIPSQLGVLYEGAILDGGPQGWEPLAIIIGLAAVALAGAYAALESRDI</sequence>
<dbReference type="GO" id="GO:0140359">
    <property type="term" value="F:ABC-type transporter activity"/>
    <property type="evidence" value="ECO:0007669"/>
    <property type="project" value="InterPro"/>
</dbReference>
<feature type="transmembrane region" description="Helical" evidence="1">
    <location>
        <begin position="43"/>
        <end position="66"/>
    </location>
</feature>
<feature type="transmembrane region" description="Helical" evidence="1">
    <location>
        <begin position="78"/>
        <end position="100"/>
    </location>
</feature>
<keyword evidence="1" id="KW-0472">Membrane</keyword>
<dbReference type="PANTHER" id="PTHR37305:SF1">
    <property type="entry name" value="MEMBRANE PROTEIN"/>
    <property type="match status" value="1"/>
</dbReference>
<reference evidence="2 3" key="1">
    <citation type="submission" date="2019-07" db="EMBL/GenBank/DDBJ databases">
        <authorList>
            <person name="Zhu P."/>
        </authorList>
    </citation>
    <scope>NUCLEOTIDE SEQUENCE [LARGE SCALE GENOMIC DNA]</scope>
    <source>
        <strain evidence="2 3">SSL-25</strain>
    </source>
</reference>
<dbReference type="Proteomes" id="UP000320580">
    <property type="component" value="Chromosome"/>
</dbReference>
<dbReference type="EMBL" id="CP042266">
    <property type="protein sequence ID" value="QDY79061.1"/>
    <property type="molecule type" value="Genomic_DNA"/>
</dbReference>
<feature type="transmembrane region" description="Helical" evidence="1">
    <location>
        <begin position="162"/>
        <end position="181"/>
    </location>
</feature>
<dbReference type="Pfam" id="PF12679">
    <property type="entry name" value="ABC2_membrane_2"/>
    <property type="match status" value="1"/>
</dbReference>
<gene>
    <name evidence="2" type="ORF">FQU76_23915</name>
</gene>
<dbReference type="OrthoDB" id="3297477at2"/>
<proteinExistence type="predicted"/>
<dbReference type="PANTHER" id="PTHR37305">
    <property type="entry name" value="INTEGRAL MEMBRANE PROTEIN-RELATED"/>
    <property type="match status" value="1"/>
</dbReference>
<dbReference type="KEGG" id="sqz:FQU76_23915"/>
<feature type="transmembrane region" description="Helical" evidence="1">
    <location>
        <begin position="252"/>
        <end position="270"/>
    </location>
</feature>
<name>A0A5B8JGS0_9ACTN</name>
<dbReference type="RefSeq" id="WP_146482366.1">
    <property type="nucleotide sequence ID" value="NZ_CP042266.1"/>
</dbReference>
<protein>
    <submittedName>
        <fullName evidence="2">ABC transporter permease subunit</fullName>
    </submittedName>
</protein>
<dbReference type="AlphaFoldDB" id="A0A5B8JGS0"/>
<organism evidence="2 3">
    <name type="scientific">Streptomyces qinzhouensis</name>
    <dbReference type="NCBI Taxonomy" id="2599401"/>
    <lineage>
        <taxon>Bacteria</taxon>
        <taxon>Bacillati</taxon>
        <taxon>Actinomycetota</taxon>
        <taxon>Actinomycetes</taxon>
        <taxon>Kitasatosporales</taxon>
        <taxon>Streptomycetaceae</taxon>
        <taxon>Streptomyces</taxon>
    </lineage>
</organism>
<dbReference type="GO" id="GO:0005886">
    <property type="term" value="C:plasma membrane"/>
    <property type="evidence" value="ECO:0007669"/>
    <property type="project" value="UniProtKB-SubCell"/>
</dbReference>
<feature type="transmembrane region" description="Helical" evidence="1">
    <location>
        <begin position="127"/>
        <end position="150"/>
    </location>
</feature>
<keyword evidence="1" id="KW-1133">Transmembrane helix</keyword>
<evidence type="ECO:0000313" key="3">
    <source>
        <dbReference type="Proteomes" id="UP000320580"/>
    </source>
</evidence>
<keyword evidence="1" id="KW-0812">Transmembrane</keyword>
<feature type="transmembrane region" description="Helical" evidence="1">
    <location>
        <begin position="193"/>
        <end position="214"/>
    </location>
</feature>